<dbReference type="WBParaSite" id="GPUH_0000377801-mRNA-1">
    <property type="protein sequence ID" value="GPUH_0000377801-mRNA-1"/>
    <property type="gene ID" value="GPUH_0000377801"/>
</dbReference>
<evidence type="ECO:0000256" key="1">
    <source>
        <dbReference type="ARBA" id="ARBA00022737"/>
    </source>
</evidence>
<keyword evidence="3" id="KW-0393">Immunoglobulin domain</keyword>
<sequence length="116" mass="12987">MILDNGRILRIIKLDHDIDTAVYQCNASNPFGYVFGNAFVNVRAYAPRFKMPSHRIWNVVRKSTVEMPCDVDAAPEAAIKWVDANDHSIAVVPGKIHVSLLPRVSFLHAAIYAKLN</sequence>
<dbReference type="InterPro" id="IPR051170">
    <property type="entry name" value="Neural/epithelial_adhesion"/>
</dbReference>
<protein>
    <submittedName>
        <fullName evidence="6">Ig-like domain-containing protein</fullName>
    </submittedName>
</protein>
<dbReference type="EMBL" id="UYRT01006665">
    <property type="protein sequence ID" value="VDK40905.1"/>
    <property type="molecule type" value="Genomic_DNA"/>
</dbReference>
<name>A0A183D4Y0_9BILA</name>
<dbReference type="GO" id="GO:0043005">
    <property type="term" value="C:neuron projection"/>
    <property type="evidence" value="ECO:0007669"/>
    <property type="project" value="TreeGrafter"/>
</dbReference>
<evidence type="ECO:0000313" key="4">
    <source>
        <dbReference type="EMBL" id="VDK40905.1"/>
    </source>
</evidence>
<dbReference type="Proteomes" id="UP000271098">
    <property type="component" value="Unassembled WGS sequence"/>
</dbReference>
<evidence type="ECO:0000256" key="2">
    <source>
        <dbReference type="ARBA" id="ARBA00023157"/>
    </source>
</evidence>
<keyword evidence="2" id="KW-1015">Disulfide bond</keyword>
<reference evidence="4 5" key="2">
    <citation type="submission" date="2018-11" db="EMBL/GenBank/DDBJ databases">
        <authorList>
            <consortium name="Pathogen Informatics"/>
        </authorList>
    </citation>
    <scope>NUCLEOTIDE SEQUENCE [LARGE SCALE GENOMIC DNA]</scope>
</reference>
<accession>A0A183D4Y0</accession>
<proteinExistence type="predicted"/>
<reference evidence="6" key="1">
    <citation type="submission" date="2016-06" db="UniProtKB">
        <authorList>
            <consortium name="WormBaseParasite"/>
        </authorList>
    </citation>
    <scope>IDENTIFICATION</scope>
</reference>
<dbReference type="SUPFAM" id="SSF48726">
    <property type="entry name" value="Immunoglobulin"/>
    <property type="match status" value="1"/>
</dbReference>
<keyword evidence="5" id="KW-1185">Reference proteome</keyword>
<dbReference type="OrthoDB" id="6244967at2759"/>
<dbReference type="PANTHER" id="PTHR12231">
    <property type="entry name" value="CTX-RELATED TYPE I TRANSMEMBRANE PROTEIN"/>
    <property type="match status" value="1"/>
</dbReference>
<evidence type="ECO:0000313" key="5">
    <source>
        <dbReference type="Proteomes" id="UP000271098"/>
    </source>
</evidence>
<dbReference type="AlphaFoldDB" id="A0A183D4Y0"/>
<evidence type="ECO:0000256" key="3">
    <source>
        <dbReference type="ARBA" id="ARBA00023319"/>
    </source>
</evidence>
<gene>
    <name evidence="4" type="ORF">GPUH_LOCUS3771</name>
</gene>
<keyword evidence="1" id="KW-0677">Repeat</keyword>
<dbReference type="PANTHER" id="PTHR12231:SF253">
    <property type="entry name" value="DPR-INTERACTING PROTEIN ETA, ISOFORM B-RELATED"/>
    <property type="match status" value="1"/>
</dbReference>
<evidence type="ECO:0000313" key="6">
    <source>
        <dbReference type="WBParaSite" id="GPUH_0000377801-mRNA-1"/>
    </source>
</evidence>
<organism evidence="6">
    <name type="scientific">Gongylonema pulchrum</name>
    <dbReference type="NCBI Taxonomy" id="637853"/>
    <lineage>
        <taxon>Eukaryota</taxon>
        <taxon>Metazoa</taxon>
        <taxon>Ecdysozoa</taxon>
        <taxon>Nematoda</taxon>
        <taxon>Chromadorea</taxon>
        <taxon>Rhabditida</taxon>
        <taxon>Spirurina</taxon>
        <taxon>Spiruromorpha</taxon>
        <taxon>Spiruroidea</taxon>
        <taxon>Gongylonematidae</taxon>
        <taxon>Gongylonema</taxon>
    </lineage>
</organism>
<dbReference type="InterPro" id="IPR036179">
    <property type="entry name" value="Ig-like_dom_sf"/>
</dbReference>